<dbReference type="GO" id="GO:0003677">
    <property type="term" value="F:DNA binding"/>
    <property type="evidence" value="ECO:0007669"/>
    <property type="project" value="UniProtKB-KW"/>
</dbReference>
<feature type="domain" description="HTH luxR-type" evidence="4">
    <location>
        <begin position="329"/>
        <end position="392"/>
    </location>
</feature>
<dbReference type="Gene3D" id="1.10.10.10">
    <property type="entry name" value="Winged helix-like DNA-binding domain superfamily/Winged helix DNA-binding domain"/>
    <property type="match status" value="1"/>
</dbReference>
<keyword evidence="3" id="KW-0804">Transcription</keyword>
<evidence type="ECO:0000313" key="6">
    <source>
        <dbReference type="Proteomes" id="UP000824260"/>
    </source>
</evidence>
<dbReference type="InterPro" id="IPR016032">
    <property type="entry name" value="Sig_transdc_resp-reg_C-effctor"/>
</dbReference>
<evidence type="ECO:0000256" key="2">
    <source>
        <dbReference type="ARBA" id="ARBA00023125"/>
    </source>
</evidence>
<dbReference type="EMBL" id="DVFZ01000096">
    <property type="protein sequence ID" value="HIQ83363.1"/>
    <property type="molecule type" value="Genomic_DNA"/>
</dbReference>
<name>A0A9D1CX69_9FIRM</name>
<evidence type="ECO:0000256" key="3">
    <source>
        <dbReference type="ARBA" id="ARBA00023163"/>
    </source>
</evidence>
<dbReference type="InterPro" id="IPR036388">
    <property type="entry name" value="WH-like_DNA-bd_sf"/>
</dbReference>
<comment type="caution">
    <text evidence="5">The sequence shown here is derived from an EMBL/GenBank/DDBJ whole genome shotgun (WGS) entry which is preliminary data.</text>
</comment>
<evidence type="ECO:0000313" key="5">
    <source>
        <dbReference type="EMBL" id="HIQ83363.1"/>
    </source>
</evidence>
<protein>
    <submittedName>
        <fullName evidence="5">Helix-turn-helix transcriptional regulator</fullName>
    </submittedName>
</protein>
<evidence type="ECO:0000259" key="4">
    <source>
        <dbReference type="PROSITE" id="PS50043"/>
    </source>
</evidence>
<organism evidence="5 6">
    <name type="scientific">Candidatus Pullichristensenella stercorigallinarum</name>
    <dbReference type="NCBI Taxonomy" id="2840909"/>
    <lineage>
        <taxon>Bacteria</taxon>
        <taxon>Bacillati</taxon>
        <taxon>Bacillota</taxon>
        <taxon>Clostridia</taxon>
        <taxon>Candidatus Pullichristensenella</taxon>
    </lineage>
</organism>
<dbReference type="AlphaFoldDB" id="A0A9D1CX69"/>
<keyword evidence="1" id="KW-0805">Transcription regulation</keyword>
<sequence length="392" mass="44601">MNYLTVKETARRWGVSVRTVNMHLNAGRVPGAVRKEHGWLVPADAKKPVDRRRRQAEKPNAPVRRKKSFMPILSMTFAAGSFAEAVERLEDEEERLVAWAGHYYFRGEAEKTMEIAMRCLASDSAEIRLSARWLHAMAAIGLGDEEKCRADFAEVAREGESANDEAVRAESEFILLVAKIYFHEENVDIAQLMPHFSHLSKGVRYFALYGRAHALYLRKEYHQTIGEVEAASALMQQAYPVAAIYLNIVGAMASNSLARHEDAQRFFDRAWALALPEGYIEPFAEHHGMLQGLVERKLRGTRPELYQKLSDLVYRFSRGWMKIHNPTSTLKVTDALTPYEFSIAMLAAKGRTNKEIADYMCISVNSVKTYLAIIYQKIGITKRSDLENYVNY</sequence>
<dbReference type="PROSITE" id="PS50043">
    <property type="entry name" value="HTH_LUXR_2"/>
    <property type="match status" value="1"/>
</dbReference>
<proteinExistence type="predicted"/>
<evidence type="ECO:0000256" key="1">
    <source>
        <dbReference type="ARBA" id="ARBA00023015"/>
    </source>
</evidence>
<reference evidence="5" key="1">
    <citation type="submission" date="2020-10" db="EMBL/GenBank/DDBJ databases">
        <authorList>
            <person name="Gilroy R."/>
        </authorList>
    </citation>
    <scope>NUCLEOTIDE SEQUENCE</scope>
    <source>
        <strain evidence="5">ChiSjej6B24-2974</strain>
    </source>
</reference>
<dbReference type="PANTHER" id="PTHR44688:SF16">
    <property type="entry name" value="DNA-BINDING TRANSCRIPTIONAL ACTIVATOR DEVR_DOSR"/>
    <property type="match status" value="1"/>
</dbReference>
<dbReference type="PANTHER" id="PTHR44688">
    <property type="entry name" value="DNA-BINDING TRANSCRIPTIONAL ACTIVATOR DEVR_DOSR"/>
    <property type="match status" value="1"/>
</dbReference>
<dbReference type="SUPFAM" id="SSF46894">
    <property type="entry name" value="C-terminal effector domain of the bipartite response regulators"/>
    <property type="match status" value="1"/>
</dbReference>
<dbReference type="PRINTS" id="PR00038">
    <property type="entry name" value="HTHLUXR"/>
</dbReference>
<keyword evidence="2" id="KW-0238">DNA-binding</keyword>
<gene>
    <name evidence="5" type="ORF">IAA52_09725</name>
</gene>
<dbReference type="InterPro" id="IPR000792">
    <property type="entry name" value="Tscrpt_reg_LuxR_C"/>
</dbReference>
<dbReference type="Proteomes" id="UP000824260">
    <property type="component" value="Unassembled WGS sequence"/>
</dbReference>
<dbReference type="Pfam" id="PF00196">
    <property type="entry name" value="GerE"/>
    <property type="match status" value="1"/>
</dbReference>
<dbReference type="SMART" id="SM00421">
    <property type="entry name" value="HTH_LUXR"/>
    <property type="match status" value="1"/>
</dbReference>
<dbReference type="GO" id="GO:0006355">
    <property type="term" value="P:regulation of DNA-templated transcription"/>
    <property type="evidence" value="ECO:0007669"/>
    <property type="project" value="InterPro"/>
</dbReference>
<dbReference type="CDD" id="cd06170">
    <property type="entry name" value="LuxR_C_like"/>
    <property type="match status" value="1"/>
</dbReference>
<reference evidence="5" key="2">
    <citation type="journal article" date="2021" name="PeerJ">
        <title>Extensive microbial diversity within the chicken gut microbiome revealed by metagenomics and culture.</title>
        <authorList>
            <person name="Gilroy R."/>
            <person name="Ravi A."/>
            <person name="Getino M."/>
            <person name="Pursley I."/>
            <person name="Horton D.L."/>
            <person name="Alikhan N.F."/>
            <person name="Baker D."/>
            <person name="Gharbi K."/>
            <person name="Hall N."/>
            <person name="Watson M."/>
            <person name="Adriaenssens E.M."/>
            <person name="Foster-Nyarko E."/>
            <person name="Jarju S."/>
            <person name="Secka A."/>
            <person name="Antonio M."/>
            <person name="Oren A."/>
            <person name="Chaudhuri R.R."/>
            <person name="La Ragione R."/>
            <person name="Hildebrand F."/>
            <person name="Pallen M.J."/>
        </authorList>
    </citation>
    <scope>NUCLEOTIDE SEQUENCE</scope>
    <source>
        <strain evidence="5">ChiSjej6B24-2974</strain>
    </source>
</reference>
<accession>A0A9D1CX69</accession>